<gene>
    <name evidence="2" type="ORF">PMACD_LOCUS775</name>
</gene>
<sequence>MVLTRLRDASPMGIVESSSQDASLPMPMPMSAQTHTLLTPAPRPTVPLPHILSSSASQLMMSTSDSRSPPITTQPSVDGCPSFDTLSLPQPQVLHPSPCLQINFYC</sequence>
<organism evidence="2 3">
    <name type="scientific">Pieris macdunnoughi</name>
    <dbReference type="NCBI Taxonomy" id="345717"/>
    <lineage>
        <taxon>Eukaryota</taxon>
        <taxon>Metazoa</taxon>
        <taxon>Ecdysozoa</taxon>
        <taxon>Arthropoda</taxon>
        <taxon>Hexapoda</taxon>
        <taxon>Insecta</taxon>
        <taxon>Pterygota</taxon>
        <taxon>Neoptera</taxon>
        <taxon>Endopterygota</taxon>
        <taxon>Lepidoptera</taxon>
        <taxon>Glossata</taxon>
        <taxon>Ditrysia</taxon>
        <taxon>Papilionoidea</taxon>
        <taxon>Pieridae</taxon>
        <taxon>Pierinae</taxon>
        <taxon>Pieris</taxon>
    </lineage>
</organism>
<evidence type="ECO:0000313" key="3">
    <source>
        <dbReference type="Proteomes" id="UP000663880"/>
    </source>
</evidence>
<dbReference type="EMBL" id="CAJOBZ010000001">
    <property type="protein sequence ID" value="CAF4752340.1"/>
    <property type="molecule type" value="Genomic_DNA"/>
</dbReference>
<comment type="caution">
    <text evidence="2">The sequence shown here is derived from an EMBL/GenBank/DDBJ whole genome shotgun (WGS) entry which is preliminary data.</text>
</comment>
<protein>
    <submittedName>
        <fullName evidence="2">Uncharacterized protein</fullName>
    </submittedName>
</protein>
<keyword evidence="3" id="KW-1185">Reference proteome</keyword>
<proteinExistence type="predicted"/>
<evidence type="ECO:0000313" key="2">
    <source>
        <dbReference type="EMBL" id="CAF4752340.1"/>
    </source>
</evidence>
<reference evidence="2" key="1">
    <citation type="submission" date="2021-02" db="EMBL/GenBank/DDBJ databases">
        <authorList>
            <person name="Steward A R."/>
        </authorList>
    </citation>
    <scope>NUCLEOTIDE SEQUENCE</scope>
</reference>
<accession>A0A821LK56</accession>
<feature type="region of interest" description="Disordered" evidence="1">
    <location>
        <begin position="1"/>
        <end position="77"/>
    </location>
</feature>
<feature type="compositionally biased region" description="Polar residues" evidence="1">
    <location>
        <begin position="67"/>
        <end position="76"/>
    </location>
</feature>
<name>A0A821LK56_9NEOP</name>
<feature type="compositionally biased region" description="Low complexity" evidence="1">
    <location>
        <begin position="52"/>
        <end position="66"/>
    </location>
</feature>
<dbReference type="Proteomes" id="UP000663880">
    <property type="component" value="Unassembled WGS sequence"/>
</dbReference>
<dbReference type="AlphaFoldDB" id="A0A821LK56"/>
<evidence type="ECO:0000256" key="1">
    <source>
        <dbReference type="SAM" id="MobiDB-lite"/>
    </source>
</evidence>